<protein>
    <submittedName>
        <fullName evidence="5">AMP-binding protein</fullName>
    </submittedName>
</protein>
<comment type="similarity">
    <text evidence="1">Belongs to the ATP-dependent AMP-binding enzyme family.</text>
</comment>
<evidence type="ECO:0000259" key="3">
    <source>
        <dbReference type="Pfam" id="PF00501"/>
    </source>
</evidence>
<dbReference type="Gene3D" id="3.30.300.30">
    <property type="match status" value="1"/>
</dbReference>
<keyword evidence="6" id="KW-1185">Reference proteome</keyword>
<dbReference type="InterPro" id="IPR042099">
    <property type="entry name" value="ANL_N_sf"/>
</dbReference>
<proteinExistence type="inferred from homology"/>
<dbReference type="EMBL" id="JAMQGP010000008">
    <property type="protein sequence ID" value="MCM2681101.1"/>
    <property type="molecule type" value="Genomic_DNA"/>
</dbReference>
<reference evidence="5 6" key="1">
    <citation type="journal article" date="2013" name="Antonie Van Leeuwenhoek">
        <title>Echinimonas agarilytica gen. nov., sp. nov., a new gammaproteobacterium isolated from the sea urchin Strongylocentrotus intermedius.</title>
        <authorList>
            <person name="Nedashkovskaya O.I."/>
            <person name="Stenkova A.M."/>
            <person name="Zhukova N.V."/>
            <person name="Van Trappen S."/>
            <person name="Lee J.S."/>
            <person name="Kim S.B."/>
        </authorList>
    </citation>
    <scope>NUCLEOTIDE SEQUENCE [LARGE SCALE GENOMIC DNA]</scope>
    <source>
        <strain evidence="5 6">KMM 6351</strain>
    </source>
</reference>
<sequence length="478" mass="52892">MAALSRILSELEHDSKPRLLGVEAPLGGPAISGRQWSAAATSIAQTLLTMDTQHRRFNGRIAVCSDNPYQLILMATACLKAGMTFQPISPRWPIDQRGSLMRSMQSTACWPSKAFMPSDHILHVDINIEELVAQSHTIAPQAQHVSCTTLLTSGSTGTPKAVEHSFEQHLAAAQFCNPILNLSKRSCWLMSLPIYHAAGYSIFMRCLAAGATIALQQQRSLTIEDFELHSVTHASLVTTQLKRLLELRHFNSAHLTLRHIMVGGGPVSDELVLTATERGFKVYLSYGMTETAAAIALSEVKTHAGIDVSNNRNLKLHDDEIWLRGSQIAQSYLTWSEHITLTDAQGWFATGDTGEVIDDHLFIVGRKDNQFISGGENIQPELIERALLLHPSIQNAVVVPVADSEFGARPAAYILWKESPVAIEQLKAALSKTLPRFMFPSHWFEWPALAQDQKPPRKLWAELAEQQLVALNRSSYAR</sequence>
<evidence type="ECO:0000313" key="5">
    <source>
        <dbReference type="EMBL" id="MCM2681101.1"/>
    </source>
</evidence>
<organism evidence="5 6">
    <name type="scientific">Echinimonas agarilytica</name>
    <dbReference type="NCBI Taxonomy" id="1215918"/>
    <lineage>
        <taxon>Bacteria</taxon>
        <taxon>Pseudomonadati</taxon>
        <taxon>Pseudomonadota</taxon>
        <taxon>Gammaproteobacteria</taxon>
        <taxon>Alteromonadales</taxon>
        <taxon>Echinimonadaceae</taxon>
        <taxon>Echinimonas</taxon>
    </lineage>
</organism>
<dbReference type="Pfam" id="PF00501">
    <property type="entry name" value="AMP-binding"/>
    <property type="match status" value="1"/>
</dbReference>
<dbReference type="GO" id="GO:0031956">
    <property type="term" value="F:medium-chain fatty acid-CoA ligase activity"/>
    <property type="evidence" value="ECO:0007669"/>
    <property type="project" value="TreeGrafter"/>
</dbReference>
<dbReference type="InterPro" id="IPR045851">
    <property type="entry name" value="AMP-bd_C_sf"/>
</dbReference>
<evidence type="ECO:0000256" key="2">
    <source>
        <dbReference type="ARBA" id="ARBA00022598"/>
    </source>
</evidence>
<gene>
    <name evidence="5" type="ORF">NAF29_15710</name>
</gene>
<dbReference type="InterPro" id="IPR000873">
    <property type="entry name" value="AMP-dep_synth/lig_dom"/>
</dbReference>
<comment type="caution">
    <text evidence="5">The sequence shown here is derived from an EMBL/GenBank/DDBJ whole genome shotgun (WGS) entry which is preliminary data.</text>
</comment>
<evidence type="ECO:0000256" key="1">
    <source>
        <dbReference type="ARBA" id="ARBA00006432"/>
    </source>
</evidence>
<keyword evidence="2" id="KW-0436">Ligase</keyword>
<evidence type="ECO:0000259" key="4">
    <source>
        <dbReference type="Pfam" id="PF13193"/>
    </source>
</evidence>
<feature type="domain" description="AMP-binding enzyme C-terminal" evidence="4">
    <location>
        <begin position="383"/>
        <end position="444"/>
    </location>
</feature>
<dbReference type="Proteomes" id="UP001165393">
    <property type="component" value="Unassembled WGS sequence"/>
</dbReference>
<dbReference type="AlphaFoldDB" id="A0AA42B9H3"/>
<dbReference type="SUPFAM" id="SSF56801">
    <property type="entry name" value="Acetyl-CoA synthetase-like"/>
    <property type="match status" value="1"/>
</dbReference>
<evidence type="ECO:0000313" key="6">
    <source>
        <dbReference type="Proteomes" id="UP001165393"/>
    </source>
</evidence>
<dbReference type="InterPro" id="IPR025110">
    <property type="entry name" value="AMP-bd_C"/>
</dbReference>
<accession>A0AA42B9H3</accession>
<dbReference type="GO" id="GO:0006631">
    <property type="term" value="P:fatty acid metabolic process"/>
    <property type="evidence" value="ECO:0007669"/>
    <property type="project" value="TreeGrafter"/>
</dbReference>
<name>A0AA42B9H3_9GAMM</name>
<dbReference type="Gene3D" id="3.40.50.12780">
    <property type="entry name" value="N-terminal domain of ligase-like"/>
    <property type="match status" value="1"/>
</dbReference>
<dbReference type="RefSeq" id="WP_251262572.1">
    <property type="nucleotide sequence ID" value="NZ_JAMQGP010000008.1"/>
</dbReference>
<feature type="domain" description="AMP-dependent synthetase/ligase" evidence="3">
    <location>
        <begin position="31"/>
        <end position="333"/>
    </location>
</feature>
<dbReference type="PANTHER" id="PTHR43201">
    <property type="entry name" value="ACYL-COA SYNTHETASE"/>
    <property type="match status" value="1"/>
</dbReference>
<dbReference type="Pfam" id="PF13193">
    <property type="entry name" value="AMP-binding_C"/>
    <property type="match status" value="1"/>
</dbReference>
<dbReference type="PANTHER" id="PTHR43201:SF5">
    <property type="entry name" value="MEDIUM-CHAIN ACYL-COA LIGASE ACSF2, MITOCHONDRIAL"/>
    <property type="match status" value="1"/>
</dbReference>